<evidence type="ECO:0000313" key="3">
    <source>
        <dbReference type="Proteomes" id="UP000304214"/>
    </source>
</evidence>
<sequence length="201" mass="22217">MSQQDVVLILANKMQADKLGLGGTFLLPDCTLSIDHKFENDVTEHPIDRGSSVSDHVVNKNVTFSVSGVYNTYSLQKYVQDGVSTQNRVADAYKKLLDLRNSKQQFTLVSRYDIYQNCVVKSLSIPVAPTDGNTLIFSMEITQVRVSQPFRQVTLVQLEDVSEQFVDAAQLKKEAGTKQRTKTSTTPIVNQADKVINGGSG</sequence>
<dbReference type="InterPro" id="IPR048494">
    <property type="entry name" value="Dit-like_N"/>
</dbReference>
<proteinExistence type="predicted"/>
<feature type="domain" description="Dit-like phage tail protein N-terminal" evidence="1">
    <location>
        <begin position="29"/>
        <end position="150"/>
    </location>
</feature>
<dbReference type="Pfam" id="PF21821">
    <property type="entry name" value="Dit_like"/>
    <property type="match status" value="1"/>
</dbReference>
<name>A0A4P8MVA7_9CAUD</name>
<organism evidence="2 3">
    <name type="scientific">Rheinheimera phage vB_RspM_Barba1A</name>
    <dbReference type="NCBI Taxonomy" id="2565659"/>
    <lineage>
        <taxon>Viruses</taxon>
        <taxon>Duplodnaviria</taxon>
        <taxon>Heunggongvirae</taxon>
        <taxon>Uroviricota</taxon>
        <taxon>Caudoviricetes</taxon>
        <taxon>Barbavirus</taxon>
        <taxon>Barbavirus barba18A</taxon>
    </lineage>
</organism>
<reference evidence="2 3" key="1">
    <citation type="submission" date="2019-03" db="EMBL/GenBank/DDBJ databases">
        <title>Genomic and seasonal variations among aquatic phages infecting the Baltic Sea Gammaproteobacteria Rheinheimera sp. bal341.</title>
        <authorList>
            <person name="Nilsson E."/>
            <person name="Li K."/>
            <person name="Fridlund J."/>
            <person name="Sulcius S."/>
            <person name="Bunse C."/>
            <person name="Karlsson C.M.G."/>
            <person name="Lindh M."/>
            <person name="Lundin D."/>
            <person name="Pinhassi J."/>
            <person name="Holmfeldt K."/>
        </authorList>
    </citation>
    <scope>NUCLEOTIDE SEQUENCE [LARGE SCALE GENOMIC DNA]</scope>
</reference>
<gene>
    <name evidence="2" type="ORF">Barba1A_gp110</name>
</gene>
<dbReference type="Proteomes" id="UP000304214">
    <property type="component" value="Segment"/>
</dbReference>
<dbReference type="EMBL" id="MK719701">
    <property type="protein sequence ID" value="QCQ57961.1"/>
    <property type="molecule type" value="Genomic_DNA"/>
</dbReference>
<accession>A0A4P8MVA7</accession>
<evidence type="ECO:0000259" key="1">
    <source>
        <dbReference type="Pfam" id="PF21821"/>
    </source>
</evidence>
<evidence type="ECO:0000313" key="2">
    <source>
        <dbReference type="EMBL" id="QCQ57961.1"/>
    </source>
</evidence>
<protein>
    <recommendedName>
        <fullName evidence="1">Dit-like phage tail protein N-terminal domain-containing protein</fullName>
    </recommendedName>
</protein>